<dbReference type="Proteomes" id="UP000464577">
    <property type="component" value="Chromosome"/>
</dbReference>
<gene>
    <name evidence="2" type="ORF">GJR95_24030</name>
</gene>
<dbReference type="EMBL" id="CP045997">
    <property type="protein sequence ID" value="QHV97885.1"/>
    <property type="molecule type" value="Genomic_DNA"/>
</dbReference>
<proteinExistence type="predicted"/>
<protein>
    <recommendedName>
        <fullName evidence="1">Novel STAND NTPase 5 domain-containing protein</fullName>
    </recommendedName>
</protein>
<dbReference type="InterPro" id="IPR057574">
    <property type="entry name" value="nSTAND_NTPase5_dom"/>
</dbReference>
<dbReference type="KEGG" id="senf:GJR95_24030"/>
<sequence>MPIVETALAFVGVYYADAIIGFTQDKLKGAAQKRLDKLQSVLSQRSIPINHDIQKAVRQSHLEAGLQAARWGRAQWKFEPGNQEEAYWEADAAYRLIIDYLDAELYRFNDDSYIPNSIAVSEVIHLNFSQSATEIHRNAAESIRQHVLDELLRELEAHLQSRKYARVLPKDFRRAVLEGWVDNGKNLTVFDVMCDYFHEYVKTNERLRTIIQIEWLADIKTDVNQLTNLVQDLNNDFIETYGKIPAYFEEFQKTILTEIKTLKNEQLTSRTQEGVWQQLTSADFRPIEIDYVKKYYEGHDPVWPLIKKFTFKRDRQDHIIDHLESESACIITSAGGEGKSTLLHQLGIYYFEKNVQVFYNFHPVGDVDTAIAEKASRQDTVLIIDHAEQVLNLPALLIKAAYNRRLKVILASRENEWFHYLNQEKNRPHKLDIIKYTGNQKFTLGELSPTEINALSNTLIKSKIGFGLSKADLVQLLNDKSNKFLLSKMLTISKGKNLEAILTDVVQKIYGWDKDHGIEALKALAIIIMIELRAPKKGDILYSSESFLKASLKEIPVENLDKVYPKIKGYLLEEAPIQSSSLKVVTRNPIISEFFYRILFDAEDSLLDETDIVLSIMHAALKEGTSFGPLRSFGQYLLINLPQNFVAFNPELARTLYRFAFQNNFISSKCIDWLKAEIKAGNIGDYHIENSAKWICKVAAQKTADQHIYLTWIALERGEGNIGDYHIENSVKWICKLAAEKTSTDQIYAAWIALERGAGNIGDYHIENSARWICKLAINKALSDQIYAAWIALEREAGNIGDYHIENSARWICKLAAEKTSDGQIYLAWIALERGAGNIGDYHIENSARWICKLAINKAPSDQIYAAWIALEREAGNIGDYHIENSARWISKVYNERYKSTNIVNQWILTEAGQRNYGDYETENSVRWICKEGFDKKIAKGGLSLKSLSIWTLVEYLADNIGDIDIQYSGQWLLFYFYEKGKEAEGYKDILKKYETFEHLETNVRQYARANDTIGDFTTWLKHVGI</sequence>
<keyword evidence="3" id="KW-1185">Reference proteome</keyword>
<evidence type="ECO:0000259" key="1">
    <source>
        <dbReference type="Pfam" id="PF25199"/>
    </source>
</evidence>
<dbReference type="RefSeq" id="WP_162388298.1">
    <property type="nucleotide sequence ID" value="NZ_CP045997.1"/>
</dbReference>
<accession>A0A6P1VYN2</accession>
<dbReference type="AlphaFoldDB" id="A0A6P1VYN2"/>
<evidence type="ECO:0000313" key="2">
    <source>
        <dbReference type="EMBL" id="QHV97885.1"/>
    </source>
</evidence>
<dbReference type="Pfam" id="PF25199">
    <property type="entry name" value="nSTAND_NTPase5"/>
    <property type="match status" value="1"/>
</dbReference>
<feature type="domain" description="Novel STAND NTPase 5" evidence="1">
    <location>
        <begin position="294"/>
        <end position="419"/>
    </location>
</feature>
<evidence type="ECO:0000313" key="3">
    <source>
        <dbReference type="Proteomes" id="UP000464577"/>
    </source>
</evidence>
<reference evidence="2 3" key="1">
    <citation type="submission" date="2019-11" db="EMBL/GenBank/DDBJ databases">
        <title>Spirosoma endbachense sp. nov., isolated from a natural salt meadow.</title>
        <authorList>
            <person name="Rojas J."/>
            <person name="Ambika Manirajan B."/>
            <person name="Ratering S."/>
            <person name="Suarez C."/>
            <person name="Geissler-Plaum R."/>
            <person name="Schnell S."/>
        </authorList>
    </citation>
    <scope>NUCLEOTIDE SEQUENCE [LARGE SCALE GENOMIC DNA]</scope>
    <source>
        <strain evidence="2 3">I-24</strain>
    </source>
</reference>
<organism evidence="2 3">
    <name type="scientific">Spirosoma endbachense</name>
    <dbReference type="NCBI Taxonomy" id="2666025"/>
    <lineage>
        <taxon>Bacteria</taxon>
        <taxon>Pseudomonadati</taxon>
        <taxon>Bacteroidota</taxon>
        <taxon>Cytophagia</taxon>
        <taxon>Cytophagales</taxon>
        <taxon>Cytophagaceae</taxon>
        <taxon>Spirosoma</taxon>
    </lineage>
</organism>
<name>A0A6P1VYN2_9BACT</name>